<keyword evidence="4 6" id="KW-1133">Transmembrane helix</keyword>
<keyword evidence="3" id="KW-0201">Cytochrome c-type biogenesis</keyword>
<evidence type="ECO:0000256" key="4">
    <source>
        <dbReference type="ARBA" id="ARBA00022989"/>
    </source>
</evidence>
<evidence type="ECO:0000256" key="6">
    <source>
        <dbReference type="SAM" id="Phobius"/>
    </source>
</evidence>
<keyword evidence="9" id="KW-1185">Reference proteome</keyword>
<keyword evidence="5 6" id="KW-0472">Membrane</keyword>
<dbReference type="GO" id="GO:0017004">
    <property type="term" value="P:cytochrome complex assembly"/>
    <property type="evidence" value="ECO:0007669"/>
    <property type="project" value="UniProtKB-KW"/>
</dbReference>
<evidence type="ECO:0000313" key="8">
    <source>
        <dbReference type="EMBL" id="CAI4032237.1"/>
    </source>
</evidence>
<dbReference type="GO" id="GO:0005886">
    <property type="term" value="C:plasma membrane"/>
    <property type="evidence" value="ECO:0007669"/>
    <property type="project" value="TreeGrafter"/>
</dbReference>
<accession>A0AA86T5V8</accession>
<evidence type="ECO:0000256" key="2">
    <source>
        <dbReference type="ARBA" id="ARBA00022692"/>
    </source>
</evidence>
<feature type="transmembrane region" description="Helical" evidence="6">
    <location>
        <begin position="6"/>
        <end position="24"/>
    </location>
</feature>
<dbReference type="AlphaFoldDB" id="A0AA86T5V8"/>
<evidence type="ECO:0000256" key="1">
    <source>
        <dbReference type="ARBA" id="ARBA00004141"/>
    </source>
</evidence>
<gene>
    <name evidence="8" type="ORF">DNFV4_02666</name>
</gene>
<name>A0AA86T5V8_9BACT</name>
<dbReference type="KEGG" id="nti:DNFV4_02666"/>
<feature type="transmembrane region" description="Helical" evidence="6">
    <location>
        <begin position="36"/>
        <end position="56"/>
    </location>
</feature>
<dbReference type="GO" id="GO:0020037">
    <property type="term" value="F:heme binding"/>
    <property type="evidence" value="ECO:0007669"/>
    <property type="project" value="InterPro"/>
</dbReference>
<dbReference type="EMBL" id="OX365700">
    <property type="protein sequence ID" value="CAI4032237.1"/>
    <property type="molecule type" value="Genomic_DNA"/>
</dbReference>
<dbReference type="PANTHER" id="PTHR30071">
    <property type="entry name" value="HEME EXPORTER PROTEIN C"/>
    <property type="match status" value="1"/>
</dbReference>
<comment type="subcellular location">
    <subcellularLocation>
        <location evidence="1">Membrane</location>
        <topology evidence="1">Multi-pass membrane protein</topology>
    </subcellularLocation>
</comment>
<dbReference type="InterPro" id="IPR045062">
    <property type="entry name" value="Cyt_c_biogenesis_CcsA/CcmC"/>
</dbReference>
<feature type="transmembrane region" description="Helical" evidence="6">
    <location>
        <begin position="68"/>
        <end position="85"/>
    </location>
</feature>
<dbReference type="InterPro" id="IPR002541">
    <property type="entry name" value="Cyt_c_assembly"/>
</dbReference>
<keyword evidence="2 6" id="KW-0812">Transmembrane</keyword>
<feature type="domain" description="Cytochrome c assembly protein" evidence="7">
    <location>
        <begin position="66"/>
        <end position="260"/>
    </location>
</feature>
<evidence type="ECO:0000259" key="7">
    <source>
        <dbReference type="Pfam" id="PF01578"/>
    </source>
</evidence>
<sequence>MPVSFVMATILLYLAGTVCFLVYLLRRSEALSTVSLWLTAAGFTTHTIALLLRIWSGSGTPLASFQEALSFFSWMLVLVFLAVEFRHRIHVLGSFIVPLALVSLVSAAALPDRVPTLGPALRTVWLHVTLSMLGTVGFAVAFVAGLMYVIQDGLLKSKRFNVLYSKLPPLDFLDNLNQRSIILGFPLLTLGIITGAISAEFAKGSYLNWNPEQVWALVTWMFYFVVLLGRLTVGWRAKRAAYLTIIGFAGVVLTLIGVVLKNYGTYS</sequence>
<feature type="transmembrane region" description="Helical" evidence="6">
    <location>
        <begin position="130"/>
        <end position="150"/>
    </location>
</feature>
<dbReference type="Proteomes" id="UP001179121">
    <property type="component" value="Chromosome"/>
</dbReference>
<dbReference type="PANTHER" id="PTHR30071:SF1">
    <property type="entry name" value="CYTOCHROME B_B6 PROTEIN-RELATED"/>
    <property type="match status" value="1"/>
</dbReference>
<evidence type="ECO:0000256" key="3">
    <source>
        <dbReference type="ARBA" id="ARBA00022748"/>
    </source>
</evidence>
<dbReference type="RefSeq" id="WP_289268977.1">
    <property type="nucleotide sequence ID" value="NZ_OX365700.1"/>
</dbReference>
<protein>
    <submittedName>
        <fullName evidence="8">HemX protein, negative effector of steady-state concentration of glutamyl-tRNA reductase</fullName>
    </submittedName>
</protein>
<reference evidence="8" key="1">
    <citation type="submission" date="2022-10" db="EMBL/GenBank/DDBJ databases">
        <authorList>
            <person name="Koch H."/>
        </authorList>
    </citation>
    <scope>NUCLEOTIDE SEQUENCE</scope>
    <source>
        <strain evidence="8">DNF</strain>
    </source>
</reference>
<proteinExistence type="predicted"/>
<evidence type="ECO:0000256" key="5">
    <source>
        <dbReference type="ARBA" id="ARBA00023136"/>
    </source>
</evidence>
<feature type="transmembrane region" description="Helical" evidence="6">
    <location>
        <begin position="214"/>
        <end position="233"/>
    </location>
</feature>
<feature type="transmembrane region" description="Helical" evidence="6">
    <location>
        <begin position="240"/>
        <end position="260"/>
    </location>
</feature>
<evidence type="ECO:0000313" key="9">
    <source>
        <dbReference type="Proteomes" id="UP001179121"/>
    </source>
</evidence>
<dbReference type="Pfam" id="PF01578">
    <property type="entry name" value="Cytochrom_C_asm"/>
    <property type="match status" value="1"/>
</dbReference>
<feature type="transmembrane region" description="Helical" evidence="6">
    <location>
        <begin position="92"/>
        <end position="110"/>
    </location>
</feature>
<feature type="transmembrane region" description="Helical" evidence="6">
    <location>
        <begin position="181"/>
        <end position="202"/>
    </location>
</feature>
<organism evidence="8 9">
    <name type="scientific">Nitrospira tepida</name>
    <dbReference type="NCBI Taxonomy" id="2973512"/>
    <lineage>
        <taxon>Bacteria</taxon>
        <taxon>Pseudomonadati</taxon>
        <taxon>Nitrospirota</taxon>
        <taxon>Nitrospiria</taxon>
        <taxon>Nitrospirales</taxon>
        <taxon>Nitrospiraceae</taxon>
        <taxon>Nitrospira</taxon>
    </lineage>
</organism>